<evidence type="ECO:0000256" key="6">
    <source>
        <dbReference type="ARBA" id="ARBA00023242"/>
    </source>
</evidence>
<evidence type="ECO:0000259" key="7">
    <source>
        <dbReference type="PROSITE" id="PS50097"/>
    </source>
</evidence>
<dbReference type="InterPro" id="IPR008917">
    <property type="entry name" value="TF_DNA-bd_sf"/>
</dbReference>
<dbReference type="GO" id="GO:0005634">
    <property type="term" value="C:nucleus"/>
    <property type="evidence" value="ECO:0007669"/>
    <property type="project" value="TreeGrafter"/>
</dbReference>
<dbReference type="Gene3D" id="1.10.880.10">
    <property type="entry name" value="Transcription factor, Skn-1-like, DNA-binding domain"/>
    <property type="match status" value="1"/>
</dbReference>
<dbReference type="PROSITE" id="PS50217">
    <property type="entry name" value="BZIP"/>
    <property type="match status" value="1"/>
</dbReference>
<evidence type="ECO:0000256" key="2">
    <source>
        <dbReference type="ARBA" id="ARBA00023015"/>
    </source>
</evidence>
<keyword evidence="4" id="KW-0010">Activator</keyword>
<dbReference type="InterPro" id="IPR004827">
    <property type="entry name" value="bZIP"/>
</dbReference>
<evidence type="ECO:0000256" key="3">
    <source>
        <dbReference type="ARBA" id="ARBA00023125"/>
    </source>
</evidence>
<dbReference type="SMART" id="SM00338">
    <property type="entry name" value="BRLZ"/>
    <property type="match status" value="1"/>
</dbReference>
<evidence type="ECO:0000313" key="9">
    <source>
        <dbReference type="EMBL" id="CAB3225061.1"/>
    </source>
</evidence>
<comment type="similarity">
    <text evidence="1">Belongs to the bZIP family. CNC subfamily.</text>
</comment>
<reference evidence="9" key="1">
    <citation type="submission" date="2020-04" db="EMBL/GenBank/DDBJ databases">
        <authorList>
            <person name="Neveu A P."/>
        </authorList>
    </citation>
    <scope>NUCLEOTIDE SEQUENCE</scope>
    <source>
        <tissue evidence="9">Whole embryo</tissue>
    </source>
</reference>
<feature type="domain" description="BTB" evidence="7">
    <location>
        <begin position="56"/>
        <end position="123"/>
    </location>
</feature>
<dbReference type="SUPFAM" id="SSF54695">
    <property type="entry name" value="POZ domain"/>
    <property type="match status" value="1"/>
</dbReference>
<name>A0A6F9D6V6_9ASCI</name>
<dbReference type="InterPro" id="IPR000210">
    <property type="entry name" value="BTB/POZ_dom"/>
</dbReference>
<dbReference type="PANTHER" id="PTHR24411">
    <property type="entry name" value="NUCLEAR FACTOR ERYTHROID 2-RELATED FACTOR"/>
    <property type="match status" value="1"/>
</dbReference>
<dbReference type="SUPFAM" id="SSF57959">
    <property type="entry name" value="Leucine zipper domain"/>
    <property type="match status" value="1"/>
</dbReference>
<protein>
    <submittedName>
        <fullName evidence="9">BACH transcription regulator protein</fullName>
    </submittedName>
</protein>
<evidence type="ECO:0000256" key="1">
    <source>
        <dbReference type="ARBA" id="ARBA00008157"/>
    </source>
</evidence>
<gene>
    <name evidence="9" type="primary">Bach1</name>
</gene>
<dbReference type="GO" id="GO:0000978">
    <property type="term" value="F:RNA polymerase II cis-regulatory region sequence-specific DNA binding"/>
    <property type="evidence" value="ECO:0007669"/>
    <property type="project" value="InterPro"/>
</dbReference>
<keyword evidence="5" id="KW-0804">Transcription</keyword>
<organism evidence="9">
    <name type="scientific">Phallusia mammillata</name>
    <dbReference type="NCBI Taxonomy" id="59560"/>
    <lineage>
        <taxon>Eukaryota</taxon>
        <taxon>Metazoa</taxon>
        <taxon>Chordata</taxon>
        <taxon>Tunicata</taxon>
        <taxon>Ascidiacea</taxon>
        <taxon>Phlebobranchia</taxon>
        <taxon>Ascidiidae</taxon>
        <taxon>Phallusia</taxon>
    </lineage>
</organism>
<dbReference type="AlphaFoldDB" id="A0A6F9D6V6"/>
<dbReference type="InterPro" id="IPR046347">
    <property type="entry name" value="bZIP_sf"/>
</dbReference>
<keyword evidence="2" id="KW-0805">Transcription regulation</keyword>
<keyword evidence="3" id="KW-0238">DNA-binding</keyword>
<dbReference type="SMART" id="SM00225">
    <property type="entry name" value="BTB"/>
    <property type="match status" value="1"/>
</dbReference>
<sequence length="636" mass="70436">MSATPAEVTVIVSHTSTSGTNTGHSEVQPQYVYESNIHAQNVLATLNEQRKKGLLCDMTVIVDGIELQAHKAVLAACSSYFNGIITDPANVSHNIVLELSSISRIGMENILEFAYTSKLTVCRSNIDHVLAAARELDVKNLEYACLNLLKEKLLQESTDCVMSQCPEGANACRNSTISRKVLPQPAYERPANPEKTEIKDNTKNCCVEEKSEKPKVGCSPQKADPCSNPATWKGDCPLMAQLSLESKPQLTVPDTTNKFCPTQHVLNTSAGAVPVKCDPAQEGMYSAQHQAFLQQFLQHQRLKVADSRQCDRGSASAMSSTSKLICSTYNSDTDEALSADEDQDKYKCPQMMNMCKGKKQNDVVLPFSIDDITKLPRNELHELLSKHPNLNLQQINAVHEIRRRGKNRIAAQRCRKRKMDCIRALQYELEHLHKSHSELMQERRCVREGALQLAELFRMRCQQVFDIKSKICRMECKDLSEGKTESSSAEGGECTEKPPDHIIASMAEYFKNESECAKQLAERLTKIPCENLPPLSCTLGSSTEVVVVCDEDENPTSVCYKPCSPSMCSTTSYSSTDGQIDLCNFPSISSECIKTTNLSEPVVPAQDKMEARRPVEAEAMETNCSTGSPYPPMQPG</sequence>
<dbReference type="GO" id="GO:0000981">
    <property type="term" value="F:DNA-binding transcription factor activity, RNA polymerase II-specific"/>
    <property type="evidence" value="ECO:0007669"/>
    <property type="project" value="TreeGrafter"/>
</dbReference>
<dbReference type="InterPro" id="IPR004826">
    <property type="entry name" value="bZIP_Maf"/>
</dbReference>
<dbReference type="PROSITE" id="PS50097">
    <property type="entry name" value="BTB"/>
    <property type="match status" value="1"/>
</dbReference>
<dbReference type="Pfam" id="PF03131">
    <property type="entry name" value="bZIP_Maf"/>
    <property type="match status" value="1"/>
</dbReference>
<evidence type="ECO:0000259" key="8">
    <source>
        <dbReference type="PROSITE" id="PS50217"/>
    </source>
</evidence>
<dbReference type="InterPro" id="IPR011333">
    <property type="entry name" value="SKP1/BTB/POZ_sf"/>
</dbReference>
<evidence type="ECO:0000256" key="4">
    <source>
        <dbReference type="ARBA" id="ARBA00023159"/>
    </source>
</evidence>
<feature type="domain" description="BZIP" evidence="8">
    <location>
        <begin position="402"/>
        <end position="460"/>
    </location>
</feature>
<dbReference type="InterPro" id="IPR047167">
    <property type="entry name" value="NFE2-like"/>
</dbReference>
<dbReference type="SUPFAM" id="SSF47454">
    <property type="entry name" value="A DNA-binding domain in eukaryotic transcription factors"/>
    <property type="match status" value="1"/>
</dbReference>
<evidence type="ECO:0000256" key="5">
    <source>
        <dbReference type="ARBA" id="ARBA00023163"/>
    </source>
</evidence>
<dbReference type="Pfam" id="PF00651">
    <property type="entry name" value="BTB"/>
    <property type="match status" value="1"/>
</dbReference>
<keyword evidence="6" id="KW-0539">Nucleus</keyword>
<accession>A0A6F9D6V6</accession>
<dbReference type="Gene3D" id="3.30.710.10">
    <property type="entry name" value="Potassium Channel Kv1.1, Chain A"/>
    <property type="match status" value="1"/>
</dbReference>
<dbReference type="PANTHER" id="PTHR24411:SF55">
    <property type="entry name" value="SEGMENTATION PROTEIN CAP'N'COLLAR"/>
    <property type="match status" value="1"/>
</dbReference>
<dbReference type="PROSITE" id="PS00036">
    <property type="entry name" value="BZIP_BASIC"/>
    <property type="match status" value="1"/>
</dbReference>
<dbReference type="EMBL" id="LR783260">
    <property type="protein sequence ID" value="CAB3225061.1"/>
    <property type="molecule type" value="mRNA"/>
</dbReference>
<proteinExistence type="evidence at transcript level"/>